<dbReference type="Proteomes" id="UP001374803">
    <property type="component" value="Chromosome"/>
</dbReference>
<keyword evidence="2" id="KW-1185">Reference proteome</keyword>
<name>A0ABZ2KWC8_9BACT</name>
<sequence>MASETPVRVFLKESSGWGDRAGRVAGSMGRALEGAAAGAAGTVGAAAITLAAAKIFDAATKARDFRRMLDENPDLQAHHDNDPRRFNVLYSSLRTFNPAFARDPVVSGSYMRRLVDSPLPGGILTDALSLRDKMPSPLHDAMARGLEAGVKSTLKRD</sequence>
<evidence type="ECO:0000313" key="1">
    <source>
        <dbReference type="EMBL" id="WXB02083.1"/>
    </source>
</evidence>
<organism evidence="1 2">
    <name type="scientific">Pendulispora rubella</name>
    <dbReference type="NCBI Taxonomy" id="2741070"/>
    <lineage>
        <taxon>Bacteria</taxon>
        <taxon>Pseudomonadati</taxon>
        <taxon>Myxococcota</taxon>
        <taxon>Myxococcia</taxon>
        <taxon>Myxococcales</taxon>
        <taxon>Sorangiineae</taxon>
        <taxon>Pendulisporaceae</taxon>
        <taxon>Pendulispora</taxon>
    </lineage>
</organism>
<gene>
    <name evidence="1" type="ORF">LVJ94_34865</name>
</gene>
<protein>
    <submittedName>
        <fullName evidence="1">Uncharacterized protein</fullName>
    </submittedName>
</protein>
<evidence type="ECO:0000313" key="2">
    <source>
        <dbReference type="Proteomes" id="UP001374803"/>
    </source>
</evidence>
<dbReference type="EMBL" id="CP089983">
    <property type="protein sequence ID" value="WXB02083.1"/>
    <property type="molecule type" value="Genomic_DNA"/>
</dbReference>
<accession>A0ABZ2KWC8</accession>
<reference evidence="1" key="1">
    <citation type="submission" date="2021-12" db="EMBL/GenBank/DDBJ databases">
        <title>Discovery of the Pendulisporaceae a myxobacterial family with distinct sporulation behavior and unique specialized metabolism.</title>
        <authorList>
            <person name="Garcia R."/>
            <person name="Popoff A."/>
            <person name="Bader C.D."/>
            <person name="Loehr J."/>
            <person name="Walesch S."/>
            <person name="Walt C."/>
            <person name="Boldt J."/>
            <person name="Bunk B."/>
            <person name="Haeckl F.J.F.P.J."/>
            <person name="Gunesch A.P."/>
            <person name="Birkelbach J."/>
            <person name="Nuebel U."/>
            <person name="Pietschmann T."/>
            <person name="Bach T."/>
            <person name="Mueller R."/>
        </authorList>
    </citation>
    <scope>NUCLEOTIDE SEQUENCE</scope>
    <source>
        <strain evidence="1">MSr11367</strain>
    </source>
</reference>
<proteinExistence type="predicted"/>
<dbReference type="RefSeq" id="WP_394831708.1">
    <property type="nucleotide sequence ID" value="NZ_CP089929.1"/>
</dbReference>